<sequence length="130" mass="14710">MDDIGEYMSSPVLFVDFQSSVQEAALFMQTHEVGSVLIQELGEYVGLVTETDLSRKVLSKGLNPDTTMVSDVMSQPIISIDKYLPVEMANEMMIKKKIRHLVVTEENKVVGMLSVKDLVIFYAKDFRMQE</sequence>
<dbReference type="EMBL" id="CP048620">
    <property type="protein sequence ID" value="QPJ64355.1"/>
    <property type="molecule type" value="Genomic_DNA"/>
</dbReference>
<evidence type="ECO:0000313" key="5">
    <source>
        <dbReference type="Proteomes" id="UP000594464"/>
    </source>
</evidence>
<organism evidence="4 5">
    <name type="scientific">Candidatus Nitrohelix vancouverensis</name>
    <dbReference type="NCBI Taxonomy" id="2705534"/>
    <lineage>
        <taxon>Bacteria</taxon>
        <taxon>Pseudomonadati</taxon>
        <taxon>Nitrospinota/Tectimicrobiota group</taxon>
        <taxon>Nitrospinota</taxon>
        <taxon>Nitrospinia</taxon>
        <taxon>Nitrospinales</taxon>
        <taxon>Nitrospinaceae</taxon>
        <taxon>Candidatus Nitrohelix</taxon>
    </lineage>
</organism>
<dbReference type="KEGG" id="nva:G3M78_02665"/>
<dbReference type="AlphaFoldDB" id="A0A7T0G2H6"/>
<evidence type="ECO:0000256" key="2">
    <source>
        <dbReference type="PROSITE-ProRule" id="PRU00703"/>
    </source>
</evidence>
<dbReference type="SMART" id="SM00116">
    <property type="entry name" value="CBS"/>
    <property type="match status" value="2"/>
</dbReference>
<feature type="domain" description="CBS" evidence="3">
    <location>
        <begin position="73"/>
        <end position="130"/>
    </location>
</feature>
<dbReference type="Pfam" id="PF00571">
    <property type="entry name" value="CBS"/>
    <property type="match status" value="2"/>
</dbReference>
<dbReference type="Gene3D" id="3.10.580.10">
    <property type="entry name" value="CBS-domain"/>
    <property type="match status" value="1"/>
</dbReference>
<dbReference type="InterPro" id="IPR000644">
    <property type="entry name" value="CBS_dom"/>
</dbReference>
<dbReference type="PROSITE" id="PS51371">
    <property type="entry name" value="CBS"/>
    <property type="match status" value="2"/>
</dbReference>
<dbReference type="PANTHER" id="PTHR43080">
    <property type="entry name" value="CBS DOMAIN-CONTAINING PROTEIN CBSX3, MITOCHONDRIAL"/>
    <property type="match status" value="1"/>
</dbReference>
<dbReference type="PANTHER" id="PTHR43080:SF2">
    <property type="entry name" value="CBS DOMAIN-CONTAINING PROTEIN"/>
    <property type="match status" value="1"/>
</dbReference>
<accession>A0A7T0G2H6</accession>
<reference evidence="5" key="1">
    <citation type="submission" date="2020-02" db="EMBL/GenBank/DDBJ databases">
        <title>Genomic and physiological characterization of two novel Nitrospinaceae genera.</title>
        <authorList>
            <person name="Mueller A.J."/>
            <person name="Jung M.-Y."/>
            <person name="Strachan C.R."/>
            <person name="Herbold C.W."/>
            <person name="Kirkegaard R.H."/>
            <person name="Daims H."/>
        </authorList>
    </citation>
    <scope>NUCLEOTIDE SEQUENCE [LARGE SCALE GENOMIC DNA]</scope>
</reference>
<evidence type="ECO:0000259" key="3">
    <source>
        <dbReference type="PROSITE" id="PS51371"/>
    </source>
</evidence>
<dbReference type="SUPFAM" id="SSF54631">
    <property type="entry name" value="CBS-domain pair"/>
    <property type="match status" value="1"/>
</dbReference>
<evidence type="ECO:0000313" key="4">
    <source>
        <dbReference type="EMBL" id="QPJ64355.1"/>
    </source>
</evidence>
<dbReference type="Proteomes" id="UP000594464">
    <property type="component" value="Chromosome"/>
</dbReference>
<dbReference type="InterPro" id="IPR046342">
    <property type="entry name" value="CBS_dom_sf"/>
</dbReference>
<evidence type="ECO:0000256" key="1">
    <source>
        <dbReference type="ARBA" id="ARBA00023122"/>
    </source>
</evidence>
<dbReference type="InterPro" id="IPR051257">
    <property type="entry name" value="Diverse_CBS-Domain"/>
</dbReference>
<name>A0A7T0G2H6_9BACT</name>
<protein>
    <submittedName>
        <fullName evidence="4">CBS domain-containing protein</fullName>
    </submittedName>
</protein>
<keyword evidence="1 2" id="KW-0129">CBS domain</keyword>
<gene>
    <name evidence="4" type="ORF">G3M78_02665</name>
</gene>
<feature type="domain" description="CBS" evidence="3">
    <location>
        <begin position="8"/>
        <end position="66"/>
    </location>
</feature>
<proteinExistence type="predicted"/>